<dbReference type="GO" id="GO:0005524">
    <property type="term" value="F:ATP binding"/>
    <property type="evidence" value="ECO:0007669"/>
    <property type="project" value="InterPro"/>
</dbReference>
<name>A0A0F9BBI3_9ZZZZ</name>
<comment type="caution">
    <text evidence="2">The sequence shown here is derived from an EMBL/GenBank/DDBJ whole genome shotgun (WGS) entry which is preliminary data.</text>
</comment>
<organism evidence="2">
    <name type="scientific">marine sediment metagenome</name>
    <dbReference type="NCBI Taxonomy" id="412755"/>
    <lineage>
        <taxon>unclassified sequences</taxon>
        <taxon>metagenomes</taxon>
        <taxon>ecological metagenomes</taxon>
    </lineage>
</organism>
<dbReference type="PANTHER" id="PTHR32182">
    <property type="entry name" value="DNA REPLICATION AND REPAIR PROTEIN RECF"/>
    <property type="match status" value="1"/>
</dbReference>
<proteinExistence type="predicted"/>
<dbReference type="GO" id="GO:0016887">
    <property type="term" value="F:ATP hydrolysis activity"/>
    <property type="evidence" value="ECO:0007669"/>
    <property type="project" value="InterPro"/>
</dbReference>
<dbReference type="SUPFAM" id="SSF52540">
    <property type="entry name" value="P-loop containing nucleoside triphosphate hydrolases"/>
    <property type="match status" value="1"/>
</dbReference>
<feature type="non-terminal residue" evidence="2">
    <location>
        <position position="352"/>
    </location>
</feature>
<dbReference type="GO" id="GO:0006302">
    <property type="term" value="P:double-strand break repair"/>
    <property type="evidence" value="ECO:0007669"/>
    <property type="project" value="TreeGrafter"/>
</dbReference>
<feature type="domain" description="ATPase AAA-type core" evidence="1">
    <location>
        <begin position="212"/>
        <end position="329"/>
    </location>
</feature>
<dbReference type="Pfam" id="PF13304">
    <property type="entry name" value="AAA_21"/>
    <property type="match status" value="2"/>
</dbReference>
<dbReference type="InterPro" id="IPR027417">
    <property type="entry name" value="P-loop_NTPase"/>
</dbReference>
<evidence type="ECO:0000313" key="2">
    <source>
        <dbReference type="EMBL" id="KKL19070.1"/>
    </source>
</evidence>
<gene>
    <name evidence="2" type="ORF">LCGC14_2469180</name>
</gene>
<evidence type="ECO:0000259" key="1">
    <source>
        <dbReference type="Pfam" id="PF13304"/>
    </source>
</evidence>
<dbReference type="Gene3D" id="3.40.50.300">
    <property type="entry name" value="P-loop containing nucleotide triphosphate hydrolases"/>
    <property type="match status" value="2"/>
</dbReference>
<reference evidence="2" key="1">
    <citation type="journal article" date="2015" name="Nature">
        <title>Complex archaea that bridge the gap between prokaryotes and eukaryotes.</title>
        <authorList>
            <person name="Spang A."/>
            <person name="Saw J.H."/>
            <person name="Jorgensen S.L."/>
            <person name="Zaremba-Niedzwiedzka K."/>
            <person name="Martijn J."/>
            <person name="Lind A.E."/>
            <person name="van Eijk R."/>
            <person name="Schleper C."/>
            <person name="Guy L."/>
            <person name="Ettema T.J."/>
        </authorList>
    </citation>
    <scope>NUCLEOTIDE SEQUENCE</scope>
</reference>
<dbReference type="InterPro" id="IPR014555">
    <property type="entry name" value="RecF-like"/>
</dbReference>
<feature type="domain" description="ATPase AAA-type core" evidence="1">
    <location>
        <begin position="27"/>
        <end position="86"/>
    </location>
</feature>
<sequence length="352" mass="38568">MEPVVKAINLKRFRSIPSGHVDFGNPTFLVGQNGSGKSNFVDAFAFLADAMSLPLQAVFDKRGGIATVRNRTSGRSYPPNLGLGVVLGAINRHVESGRYAFEVKAVPPYAFEVVREQCLVCASDGKRHYFDRRGKQFRCNVKGVQPSLDPASLALPVVGGNERFEPILRTLGGMRAYSLEPGKIREMQDPDSGLSLKRDGSNAASVLQQIERNAPEDLERICQILSKIVPCTKTVRPTKHGNKLSLKFTQEWGQNKRLTFESFNMSDGTLRALGMLTAVYQQPAPSLVAVEEPEATIHPGAIGAILDLLRHAGKKMQVVVTTHSPEVLDAKWIADTHLRVVEWQEGATSISP</sequence>
<dbReference type="InterPro" id="IPR003959">
    <property type="entry name" value="ATPase_AAA_core"/>
</dbReference>
<dbReference type="AlphaFoldDB" id="A0A0F9BBI3"/>
<accession>A0A0F9BBI3</accession>
<dbReference type="GO" id="GO:0000731">
    <property type="term" value="P:DNA synthesis involved in DNA repair"/>
    <property type="evidence" value="ECO:0007669"/>
    <property type="project" value="TreeGrafter"/>
</dbReference>
<protein>
    <recommendedName>
        <fullName evidence="1">ATPase AAA-type core domain-containing protein</fullName>
    </recommendedName>
</protein>
<dbReference type="PANTHER" id="PTHR32182:SF22">
    <property type="entry name" value="ATP-DEPENDENT ENDONUCLEASE, OLD FAMILY-RELATED"/>
    <property type="match status" value="1"/>
</dbReference>
<dbReference type="EMBL" id="LAZR01038622">
    <property type="protein sequence ID" value="KKL19070.1"/>
    <property type="molecule type" value="Genomic_DNA"/>
</dbReference>
<dbReference type="PIRSF" id="PIRSF029347">
    <property type="entry name" value="RecF"/>
    <property type="match status" value="1"/>
</dbReference>